<dbReference type="Proteomes" id="UP000317369">
    <property type="component" value="Chromosome"/>
</dbReference>
<dbReference type="EMBL" id="CP036425">
    <property type="protein sequence ID" value="QDU32329.1"/>
    <property type="molecule type" value="Genomic_DNA"/>
</dbReference>
<organism evidence="2 3">
    <name type="scientific">Poriferisphaera corsica</name>
    <dbReference type="NCBI Taxonomy" id="2528020"/>
    <lineage>
        <taxon>Bacteria</taxon>
        <taxon>Pseudomonadati</taxon>
        <taxon>Planctomycetota</taxon>
        <taxon>Phycisphaerae</taxon>
        <taxon>Phycisphaerales</taxon>
        <taxon>Phycisphaeraceae</taxon>
        <taxon>Poriferisphaera</taxon>
    </lineage>
</organism>
<dbReference type="KEGG" id="pcor:KS4_03610"/>
<accession>A0A517YQ28</accession>
<keyword evidence="1" id="KW-0732">Signal</keyword>
<proteinExistence type="predicted"/>
<evidence type="ECO:0000313" key="2">
    <source>
        <dbReference type="EMBL" id="QDU32329.1"/>
    </source>
</evidence>
<gene>
    <name evidence="2" type="ORF">KS4_03610</name>
</gene>
<feature type="signal peptide" evidence="1">
    <location>
        <begin position="1"/>
        <end position="21"/>
    </location>
</feature>
<sequence precursor="true">MKLACVLIAIFAFSMQLTVSAAVVDPYIDNVVSYTAGTNTFAPHNNPAEVFGAPDGGIGAAGGYLSLGNNGEVILEFTDNLLVDGTGFDLRLYEIGNPDPYAIAISHDNINYYPIGTGTTSKSFDINSAVLASGQTAFRYVKIHDNSAFQTPAPFAGTDIDSIEALNTIPIPEPASLALLSLSSLALIRRR</sequence>
<keyword evidence="3" id="KW-1185">Reference proteome</keyword>
<dbReference type="NCBIfam" id="TIGR02595">
    <property type="entry name" value="PEP_CTERM"/>
    <property type="match status" value="1"/>
</dbReference>
<evidence type="ECO:0000313" key="3">
    <source>
        <dbReference type="Proteomes" id="UP000317369"/>
    </source>
</evidence>
<reference evidence="2 3" key="1">
    <citation type="submission" date="2019-02" db="EMBL/GenBank/DDBJ databases">
        <title>Deep-cultivation of Planctomycetes and their phenomic and genomic characterization uncovers novel biology.</title>
        <authorList>
            <person name="Wiegand S."/>
            <person name="Jogler M."/>
            <person name="Boedeker C."/>
            <person name="Pinto D."/>
            <person name="Vollmers J."/>
            <person name="Rivas-Marin E."/>
            <person name="Kohn T."/>
            <person name="Peeters S.H."/>
            <person name="Heuer A."/>
            <person name="Rast P."/>
            <person name="Oberbeckmann S."/>
            <person name="Bunk B."/>
            <person name="Jeske O."/>
            <person name="Meyerdierks A."/>
            <person name="Storesund J.E."/>
            <person name="Kallscheuer N."/>
            <person name="Luecker S."/>
            <person name="Lage O.M."/>
            <person name="Pohl T."/>
            <person name="Merkel B.J."/>
            <person name="Hornburger P."/>
            <person name="Mueller R.-W."/>
            <person name="Bruemmer F."/>
            <person name="Labrenz M."/>
            <person name="Spormann A.M."/>
            <person name="Op den Camp H."/>
            <person name="Overmann J."/>
            <person name="Amann R."/>
            <person name="Jetten M.S.M."/>
            <person name="Mascher T."/>
            <person name="Medema M.H."/>
            <person name="Devos D.P."/>
            <person name="Kaster A.-K."/>
            <person name="Ovreas L."/>
            <person name="Rohde M."/>
            <person name="Galperin M.Y."/>
            <person name="Jogler C."/>
        </authorList>
    </citation>
    <scope>NUCLEOTIDE SEQUENCE [LARGE SCALE GENOMIC DNA]</scope>
    <source>
        <strain evidence="2 3">KS4</strain>
    </source>
</reference>
<dbReference type="OrthoDB" id="247526at2"/>
<dbReference type="AlphaFoldDB" id="A0A517YQ28"/>
<evidence type="ECO:0008006" key="4">
    <source>
        <dbReference type="Google" id="ProtNLM"/>
    </source>
</evidence>
<dbReference type="RefSeq" id="WP_145073729.1">
    <property type="nucleotide sequence ID" value="NZ_CP036425.1"/>
</dbReference>
<name>A0A517YQ28_9BACT</name>
<evidence type="ECO:0000256" key="1">
    <source>
        <dbReference type="SAM" id="SignalP"/>
    </source>
</evidence>
<feature type="chain" id="PRO_5021853637" description="PEP-CTERM protein-sorting domain-containing protein" evidence="1">
    <location>
        <begin position="22"/>
        <end position="191"/>
    </location>
</feature>
<dbReference type="InterPro" id="IPR013424">
    <property type="entry name" value="Ice-binding_C"/>
</dbReference>
<protein>
    <recommendedName>
        <fullName evidence="4">PEP-CTERM protein-sorting domain-containing protein</fullName>
    </recommendedName>
</protein>